<protein>
    <recommendedName>
        <fullName evidence="6">Eukaryotic porin/Tom40</fullName>
    </recommendedName>
</protein>
<dbReference type="AlphaFoldDB" id="A0A5E4N7B6"/>
<evidence type="ECO:0000313" key="4">
    <source>
        <dbReference type="EMBL" id="VVC39048.1"/>
    </source>
</evidence>
<evidence type="ECO:0000256" key="1">
    <source>
        <dbReference type="ARBA" id="ARBA00004294"/>
    </source>
</evidence>
<sequence length="308" mass="34027">MNSPMSKCPTYNKAVSINVKPSVLTGFTGISKTESSWRPGNHIFTNFLTYKLALGSLSQVENRFGYGVTYSRNKESAPENAEDNGINTVSKPTFCAYLETNLNNDTSYKLCHNVFGNLWGQISGNVLDNWTKSKISGSIELANDNLNVQVSADEATDTSNELNINFTKQIFSSCVIGGQCTFIKDKKSPIPIMLKGYEGILGYRQGYMSYSATLNQSLASTLRAVARYNSNSTALEINSEHEKREIKCVLSQQAVVTKNIEVKGQLDSDGKFGGNIIWKFMKNCSITFSAMFNNYMDSPKVGMEIACK</sequence>
<keyword evidence="3" id="KW-0496">Mitochondrion</keyword>
<gene>
    <name evidence="4" type="ORF">CINCED_3A010114</name>
</gene>
<dbReference type="Gene3D" id="2.40.160.10">
    <property type="entry name" value="Porin"/>
    <property type="match status" value="1"/>
</dbReference>
<keyword evidence="2" id="KW-0472">Membrane</keyword>
<dbReference type="GO" id="GO:0005741">
    <property type="term" value="C:mitochondrial outer membrane"/>
    <property type="evidence" value="ECO:0007669"/>
    <property type="project" value="UniProtKB-SubCell"/>
</dbReference>
<evidence type="ECO:0008006" key="6">
    <source>
        <dbReference type="Google" id="ProtNLM"/>
    </source>
</evidence>
<evidence type="ECO:0000256" key="3">
    <source>
        <dbReference type="ARBA" id="ARBA00022787"/>
    </source>
</evidence>
<comment type="subcellular location">
    <subcellularLocation>
        <location evidence="1">Mitochondrion outer membrane</location>
    </subcellularLocation>
</comment>
<organism evidence="4 5">
    <name type="scientific">Cinara cedri</name>
    <dbReference type="NCBI Taxonomy" id="506608"/>
    <lineage>
        <taxon>Eukaryota</taxon>
        <taxon>Metazoa</taxon>
        <taxon>Ecdysozoa</taxon>
        <taxon>Arthropoda</taxon>
        <taxon>Hexapoda</taxon>
        <taxon>Insecta</taxon>
        <taxon>Pterygota</taxon>
        <taxon>Neoptera</taxon>
        <taxon>Paraneoptera</taxon>
        <taxon>Hemiptera</taxon>
        <taxon>Sternorrhyncha</taxon>
        <taxon>Aphidomorpha</taxon>
        <taxon>Aphidoidea</taxon>
        <taxon>Aphididae</taxon>
        <taxon>Lachninae</taxon>
        <taxon>Cinara</taxon>
    </lineage>
</organism>
<evidence type="ECO:0000256" key="2">
    <source>
        <dbReference type="ARBA" id="ARBA00022452"/>
    </source>
</evidence>
<reference evidence="4 5" key="1">
    <citation type="submission" date="2019-08" db="EMBL/GenBank/DDBJ databases">
        <authorList>
            <person name="Alioto T."/>
            <person name="Alioto T."/>
            <person name="Gomez Garrido J."/>
        </authorList>
    </citation>
    <scope>NUCLEOTIDE SEQUENCE [LARGE SCALE GENOMIC DNA]</scope>
</reference>
<keyword evidence="2" id="KW-1134">Transmembrane beta strand</keyword>
<dbReference type="EMBL" id="CABPRJ010001578">
    <property type="protein sequence ID" value="VVC39048.1"/>
    <property type="molecule type" value="Genomic_DNA"/>
</dbReference>
<keyword evidence="5" id="KW-1185">Reference proteome</keyword>
<evidence type="ECO:0000313" key="5">
    <source>
        <dbReference type="Proteomes" id="UP000325440"/>
    </source>
</evidence>
<dbReference type="Proteomes" id="UP000325440">
    <property type="component" value="Unassembled WGS sequence"/>
</dbReference>
<name>A0A5E4N7B6_9HEMI</name>
<proteinExistence type="predicted"/>
<keyword evidence="3" id="KW-1000">Mitochondrion outer membrane</keyword>
<dbReference type="InterPro" id="IPR023614">
    <property type="entry name" value="Porin_dom_sf"/>
</dbReference>
<keyword evidence="2" id="KW-0812">Transmembrane</keyword>
<accession>A0A5E4N7B6</accession>